<dbReference type="EMBL" id="MK072047">
    <property type="protein sequence ID" value="AYV77541.1"/>
    <property type="molecule type" value="Genomic_DNA"/>
</dbReference>
<sequence>MREHFRDFGKSHKSSDQICDGIFALSFFGALICGKLSYDELGKASRILFK</sequence>
<proteinExistence type="predicted"/>
<gene>
    <name evidence="1" type="ORF">Dasosvirus6_3</name>
</gene>
<reference evidence="1" key="1">
    <citation type="submission" date="2018-10" db="EMBL/GenBank/DDBJ databases">
        <title>Hidden diversity of soil giant viruses.</title>
        <authorList>
            <person name="Schulz F."/>
            <person name="Alteio L."/>
            <person name="Goudeau D."/>
            <person name="Ryan E.M."/>
            <person name="Malmstrom R.R."/>
            <person name="Blanchard J."/>
            <person name="Woyke T."/>
        </authorList>
    </citation>
    <scope>NUCLEOTIDE SEQUENCE</scope>
    <source>
        <strain evidence="1">DSV1</strain>
    </source>
</reference>
<organism evidence="1">
    <name type="scientific">Dasosvirus sp</name>
    <dbReference type="NCBI Taxonomy" id="2487764"/>
    <lineage>
        <taxon>Viruses</taxon>
        <taxon>Varidnaviria</taxon>
        <taxon>Bamfordvirae</taxon>
        <taxon>Nucleocytoviricota</taxon>
        <taxon>Megaviricetes</taxon>
        <taxon>Imitervirales</taxon>
        <taxon>Mimiviridae</taxon>
        <taxon>Klosneuvirinae</taxon>
    </lineage>
</organism>
<accession>A0A3G4ZU60</accession>
<name>A0A3G4ZU60_9VIRU</name>
<evidence type="ECO:0000313" key="1">
    <source>
        <dbReference type="EMBL" id="AYV77541.1"/>
    </source>
</evidence>
<protein>
    <submittedName>
        <fullName evidence="1">Uncharacterized protein</fullName>
    </submittedName>
</protein>